<dbReference type="RefSeq" id="WP_062559490.1">
    <property type="nucleotide sequence ID" value="NZ_CP013341.1"/>
</dbReference>
<evidence type="ECO:0000313" key="3">
    <source>
        <dbReference type="Proteomes" id="UP000182882"/>
    </source>
</evidence>
<dbReference type="Proteomes" id="UP000182882">
    <property type="component" value="Unassembled WGS sequence"/>
</dbReference>
<proteinExistence type="predicted"/>
<keyword evidence="3" id="KW-1185">Reference proteome</keyword>
<keyword evidence="1" id="KW-0812">Transmembrane</keyword>
<keyword evidence="1" id="KW-1133">Transmembrane helix</keyword>
<evidence type="ECO:0000313" key="2">
    <source>
        <dbReference type="EMBL" id="SDT97610.1"/>
    </source>
</evidence>
<evidence type="ECO:0000256" key="1">
    <source>
        <dbReference type="SAM" id="Phobius"/>
    </source>
</evidence>
<dbReference type="KEGG" id="nur:ATY38_11890"/>
<protein>
    <submittedName>
        <fullName evidence="2">Uncharacterized protein</fullName>
    </submittedName>
</protein>
<dbReference type="EMBL" id="FNLN01000014">
    <property type="protein sequence ID" value="SDT97610.1"/>
    <property type="molecule type" value="Genomic_DNA"/>
</dbReference>
<sequence>MCILKWLNKRTPPTLLSNDTFKDIAYIQVLEYAAKQARGVGYNKNGEERCIGFKLENIQVDLKEIKLDWLQEILPEICTIRLNNKEIIGRPSQENDKWSEYTFVIKSDEYIKFITLESSVNANKSLIATNSSLKVAIISLWIAIITLFATITIDFFEVNYKDLMFCLVP</sequence>
<reference evidence="3" key="1">
    <citation type="submission" date="2016-10" db="EMBL/GenBank/DDBJ databases">
        <authorList>
            <person name="Varghese N."/>
            <person name="Submissions S."/>
        </authorList>
    </citation>
    <scope>NUCLEOTIDE SEQUENCE [LARGE SCALE GENOMIC DNA]</scope>
    <source>
        <strain evidence="3">Nm10</strain>
    </source>
</reference>
<organism evidence="2 3">
    <name type="scientific">Nitrosomonas ureae</name>
    <dbReference type="NCBI Taxonomy" id="44577"/>
    <lineage>
        <taxon>Bacteria</taxon>
        <taxon>Pseudomonadati</taxon>
        <taxon>Pseudomonadota</taxon>
        <taxon>Betaproteobacteria</taxon>
        <taxon>Nitrosomonadales</taxon>
        <taxon>Nitrosomonadaceae</taxon>
        <taxon>Nitrosomonas</taxon>
    </lineage>
</organism>
<dbReference type="AlphaFoldDB" id="A0A1H2ER68"/>
<name>A0A1H2ER68_9PROT</name>
<accession>A0A1H2ER68</accession>
<keyword evidence="1" id="KW-0472">Membrane</keyword>
<feature type="transmembrane region" description="Helical" evidence="1">
    <location>
        <begin position="133"/>
        <end position="153"/>
    </location>
</feature>
<gene>
    <name evidence="2" type="ORF">SAMN05216406_11495</name>
</gene>